<dbReference type="EMBL" id="BAAAPY010000002">
    <property type="protein sequence ID" value="GAA2073395.1"/>
    <property type="molecule type" value="Genomic_DNA"/>
</dbReference>
<feature type="transmembrane region" description="Helical" evidence="1">
    <location>
        <begin position="84"/>
        <end position="104"/>
    </location>
</feature>
<dbReference type="RefSeq" id="WP_344325152.1">
    <property type="nucleotide sequence ID" value="NZ_BAAAPY010000002.1"/>
</dbReference>
<protein>
    <submittedName>
        <fullName evidence="2">Uncharacterized protein</fullName>
    </submittedName>
</protein>
<name>A0ABN2VYU1_9ACTN</name>
<evidence type="ECO:0000313" key="3">
    <source>
        <dbReference type="Proteomes" id="UP001501480"/>
    </source>
</evidence>
<evidence type="ECO:0000313" key="2">
    <source>
        <dbReference type="EMBL" id="GAA2073395.1"/>
    </source>
</evidence>
<feature type="transmembrane region" description="Helical" evidence="1">
    <location>
        <begin position="169"/>
        <end position="188"/>
    </location>
</feature>
<keyword evidence="1" id="KW-0472">Membrane</keyword>
<dbReference type="Proteomes" id="UP001501480">
    <property type="component" value="Unassembled WGS sequence"/>
</dbReference>
<evidence type="ECO:0000256" key="1">
    <source>
        <dbReference type="SAM" id="Phobius"/>
    </source>
</evidence>
<comment type="caution">
    <text evidence="2">The sequence shown here is derived from an EMBL/GenBank/DDBJ whole genome shotgun (WGS) entry which is preliminary data.</text>
</comment>
<sequence length="209" mass="22015">MTWLPFVDRDVRDMVRDGLSGPIGSPGSGSREEAGVVTSMLRMEAATVVDGRLLANVLLFVAVGGFLIGTGIQSGGGQPDIGPPLVGVGLALVVLMGGLGLLALRSSRLVHVAMLRWAELAGRLEPTGSWRLAARHDPVWVVVVPAVLLLTAVPAWFLTISSVLAGELALVPFFVIVAVLTTVTGVSTSRGARACTRILRELDDEDWSR</sequence>
<feature type="transmembrane region" description="Helical" evidence="1">
    <location>
        <begin position="139"/>
        <end position="157"/>
    </location>
</feature>
<keyword evidence="1" id="KW-0812">Transmembrane</keyword>
<keyword evidence="3" id="KW-1185">Reference proteome</keyword>
<reference evidence="2 3" key="1">
    <citation type="journal article" date="2019" name="Int. J. Syst. Evol. Microbiol.">
        <title>The Global Catalogue of Microorganisms (GCM) 10K type strain sequencing project: providing services to taxonomists for standard genome sequencing and annotation.</title>
        <authorList>
            <consortium name="The Broad Institute Genomics Platform"/>
            <consortium name="The Broad Institute Genome Sequencing Center for Infectious Disease"/>
            <person name="Wu L."/>
            <person name="Ma J."/>
        </authorList>
    </citation>
    <scope>NUCLEOTIDE SEQUENCE [LARGE SCALE GENOMIC DNA]</scope>
    <source>
        <strain evidence="2 3">JCM 15749</strain>
    </source>
</reference>
<organism evidence="2 3">
    <name type="scientific">Aeromicrobium halocynthiae</name>
    <dbReference type="NCBI Taxonomy" id="560557"/>
    <lineage>
        <taxon>Bacteria</taxon>
        <taxon>Bacillati</taxon>
        <taxon>Actinomycetota</taxon>
        <taxon>Actinomycetes</taxon>
        <taxon>Propionibacteriales</taxon>
        <taxon>Nocardioidaceae</taxon>
        <taxon>Aeromicrobium</taxon>
    </lineage>
</organism>
<accession>A0ABN2VYU1</accession>
<feature type="transmembrane region" description="Helical" evidence="1">
    <location>
        <begin position="53"/>
        <end position="72"/>
    </location>
</feature>
<keyword evidence="1" id="KW-1133">Transmembrane helix</keyword>
<proteinExistence type="predicted"/>
<gene>
    <name evidence="2" type="ORF">GCM10009821_09600</name>
</gene>